<keyword evidence="3" id="KW-1185">Reference proteome</keyword>
<dbReference type="Proteomes" id="UP000289738">
    <property type="component" value="Chromosome A02"/>
</dbReference>
<accession>A0A445E9W6</accession>
<dbReference type="EMBL" id="SDMP01000002">
    <property type="protein sequence ID" value="RYR72306.1"/>
    <property type="molecule type" value="Genomic_DNA"/>
</dbReference>
<name>A0A445E9W6_ARAHY</name>
<feature type="region of interest" description="Disordered" evidence="1">
    <location>
        <begin position="72"/>
        <end position="97"/>
    </location>
</feature>
<organism evidence="2 3">
    <name type="scientific">Arachis hypogaea</name>
    <name type="common">Peanut</name>
    <dbReference type="NCBI Taxonomy" id="3818"/>
    <lineage>
        <taxon>Eukaryota</taxon>
        <taxon>Viridiplantae</taxon>
        <taxon>Streptophyta</taxon>
        <taxon>Embryophyta</taxon>
        <taxon>Tracheophyta</taxon>
        <taxon>Spermatophyta</taxon>
        <taxon>Magnoliopsida</taxon>
        <taxon>eudicotyledons</taxon>
        <taxon>Gunneridae</taxon>
        <taxon>Pentapetalae</taxon>
        <taxon>rosids</taxon>
        <taxon>fabids</taxon>
        <taxon>Fabales</taxon>
        <taxon>Fabaceae</taxon>
        <taxon>Papilionoideae</taxon>
        <taxon>50 kb inversion clade</taxon>
        <taxon>dalbergioids sensu lato</taxon>
        <taxon>Dalbergieae</taxon>
        <taxon>Pterocarpus clade</taxon>
        <taxon>Arachis</taxon>
    </lineage>
</organism>
<protein>
    <submittedName>
        <fullName evidence="2">Uncharacterized protein</fullName>
    </submittedName>
</protein>
<comment type="caution">
    <text evidence="2">The sequence shown here is derived from an EMBL/GenBank/DDBJ whole genome shotgun (WGS) entry which is preliminary data.</text>
</comment>
<evidence type="ECO:0000313" key="2">
    <source>
        <dbReference type="EMBL" id="RYR72306.1"/>
    </source>
</evidence>
<proteinExistence type="predicted"/>
<evidence type="ECO:0000313" key="3">
    <source>
        <dbReference type="Proteomes" id="UP000289738"/>
    </source>
</evidence>
<evidence type="ECO:0000256" key="1">
    <source>
        <dbReference type="SAM" id="MobiDB-lite"/>
    </source>
</evidence>
<gene>
    <name evidence="2" type="ORF">Ahy_A02g006506</name>
</gene>
<reference evidence="2 3" key="1">
    <citation type="submission" date="2019-01" db="EMBL/GenBank/DDBJ databases">
        <title>Sequencing of cultivated peanut Arachis hypogaea provides insights into genome evolution and oil improvement.</title>
        <authorList>
            <person name="Chen X."/>
        </authorList>
    </citation>
    <scope>NUCLEOTIDE SEQUENCE [LARGE SCALE GENOMIC DNA]</scope>
    <source>
        <strain evidence="3">cv. Fuhuasheng</strain>
        <tissue evidence="2">Leaves</tissue>
    </source>
</reference>
<dbReference type="AlphaFoldDB" id="A0A445E9W6"/>
<sequence length="97" mass="10787">MEKKKKSHKTRGGTGLHDGLKVKWALGRFTRLLKQRGNPPFFFPRQQSYWKCLHDCRGNPFFPFNFGNPISLSSSSSSSSSSSFSSSFSSSSSTLSS</sequence>